<keyword evidence="1" id="KW-0812">Transmembrane</keyword>
<feature type="transmembrane region" description="Helical" evidence="1">
    <location>
        <begin position="21"/>
        <end position="48"/>
    </location>
</feature>
<evidence type="ECO:0000259" key="2">
    <source>
        <dbReference type="Pfam" id="PF23636"/>
    </source>
</evidence>
<gene>
    <name evidence="3" type="ORF">HGA08_14720</name>
</gene>
<protein>
    <recommendedName>
        <fullName evidence="2">DUF7144 domain-containing protein</fullName>
    </recommendedName>
</protein>
<sequence length="142" mass="15051">MATTAPQDQPRPQSHAVRDSVAAGTSIGAAMLLAVIGVLSILQGISAVAADDLFVSGPQYVYEIDLTAWGWVHIVLGILLVVSAIGLWTGSTWGRVVAIAIASLSIIANFLWLPYYPAWSIVVIALGIVVIWAVATWRPENS</sequence>
<accession>A0A846Y065</accession>
<reference evidence="3 4" key="1">
    <citation type="submission" date="2020-04" db="EMBL/GenBank/DDBJ databases">
        <title>MicrobeNet Type strains.</title>
        <authorList>
            <person name="Nicholson A.C."/>
        </authorList>
    </citation>
    <scope>NUCLEOTIDE SEQUENCE [LARGE SCALE GENOMIC DNA]</scope>
    <source>
        <strain evidence="3 4">JCM 12354</strain>
    </source>
</reference>
<evidence type="ECO:0000313" key="4">
    <source>
        <dbReference type="Proteomes" id="UP000565711"/>
    </source>
</evidence>
<dbReference type="Pfam" id="PF23636">
    <property type="entry name" value="DUF7144"/>
    <property type="match status" value="1"/>
</dbReference>
<feature type="transmembrane region" description="Helical" evidence="1">
    <location>
        <begin position="96"/>
        <end position="113"/>
    </location>
</feature>
<dbReference type="InterPro" id="IPR055568">
    <property type="entry name" value="DUF7144"/>
</dbReference>
<comment type="caution">
    <text evidence="3">The sequence shown here is derived from an EMBL/GenBank/DDBJ whole genome shotgun (WGS) entry which is preliminary data.</text>
</comment>
<organism evidence="3 4">
    <name type="scientific">Nocardia vermiculata</name>
    <dbReference type="NCBI Taxonomy" id="257274"/>
    <lineage>
        <taxon>Bacteria</taxon>
        <taxon>Bacillati</taxon>
        <taxon>Actinomycetota</taxon>
        <taxon>Actinomycetes</taxon>
        <taxon>Mycobacteriales</taxon>
        <taxon>Nocardiaceae</taxon>
        <taxon>Nocardia</taxon>
    </lineage>
</organism>
<evidence type="ECO:0000256" key="1">
    <source>
        <dbReference type="SAM" id="Phobius"/>
    </source>
</evidence>
<dbReference type="RefSeq" id="WP_067874626.1">
    <property type="nucleotide sequence ID" value="NZ_JAAXOP010000007.1"/>
</dbReference>
<evidence type="ECO:0000313" key="3">
    <source>
        <dbReference type="EMBL" id="NKY51475.1"/>
    </source>
</evidence>
<keyword evidence="1" id="KW-1133">Transmembrane helix</keyword>
<feature type="transmembrane region" description="Helical" evidence="1">
    <location>
        <begin position="68"/>
        <end position="89"/>
    </location>
</feature>
<name>A0A846Y065_9NOCA</name>
<dbReference type="AlphaFoldDB" id="A0A846Y065"/>
<keyword evidence="4" id="KW-1185">Reference proteome</keyword>
<dbReference type="EMBL" id="JAAXOP010000007">
    <property type="protein sequence ID" value="NKY51475.1"/>
    <property type="molecule type" value="Genomic_DNA"/>
</dbReference>
<dbReference type="Proteomes" id="UP000565711">
    <property type="component" value="Unassembled WGS sequence"/>
</dbReference>
<feature type="domain" description="DUF7144" evidence="2">
    <location>
        <begin position="27"/>
        <end position="138"/>
    </location>
</feature>
<feature type="transmembrane region" description="Helical" evidence="1">
    <location>
        <begin position="119"/>
        <end position="137"/>
    </location>
</feature>
<proteinExistence type="predicted"/>
<keyword evidence="1" id="KW-0472">Membrane</keyword>